<feature type="region of interest" description="Disordered" evidence="1">
    <location>
        <begin position="1"/>
        <end position="100"/>
    </location>
</feature>
<dbReference type="AlphaFoldDB" id="A0A0C2WT74"/>
<keyword evidence="3" id="KW-1185">Reference proteome</keyword>
<dbReference type="HOGENOM" id="CLU_1969986_0_0_1"/>
<protein>
    <submittedName>
        <fullName evidence="2">Uncharacterized protein</fullName>
    </submittedName>
</protein>
<accession>A0A0C2WT74</accession>
<reference evidence="2 3" key="1">
    <citation type="submission" date="2014-04" db="EMBL/GenBank/DDBJ databases">
        <title>Evolutionary Origins and Diversification of the Mycorrhizal Mutualists.</title>
        <authorList>
            <consortium name="DOE Joint Genome Institute"/>
            <consortium name="Mycorrhizal Genomics Consortium"/>
            <person name="Kohler A."/>
            <person name="Kuo A."/>
            <person name="Nagy L.G."/>
            <person name="Floudas D."/>
            <person name="Copeland A."/>
            <person name="Barry K.W."/>
            <person name="Cichocki N."/>
            <person name="Veneault-Fourrey C."/>
            <person name="LaButti K."/>
            <person name="Lindquist E.A."/>
            <person name="Lipzen A."/>
            <person name="Lundell T."/>
            <person name="Morin E."/>
            <person name="Murat C."/>
            <person name="Riley R."/>
            <person name="Ohm R."/>
            <person name="Sun H."/>
            <person name="Tunlid A."/>
            <person name="Henrissat B."/>
            <person name="Grigoriev I.V."/>
            <person name="Hibbett D.S."/>
            <person name="Martin F."/>
        </authorList>
    </citation>
    <scope>NUCLEOTIDE SEQUENCE [LARGE SCALE GENOMIC DNA]</scope>
    <source>
        <strain evidence="2 3">Koide BX008</strain>
    </source>
</reference>
<feature type="compositionally biased region" description="Low complexity" evidence="1">
    <location>
        <begin position="72"/>
        <end position="89"/>
    </location>
</feature>
<sequence length="127" mass="14477">MQRQWEKRLIANNPTHFMLQGAYERQGEEIQQRKGEERKQRKGEERKQRKGEERKQRKGEERKQSVDTCFVSSSPAASTSPLSSARASAGPQCQDPAWTSIPGFAWKTASSAPLLPLLRRPHCRLSS</sequence>
<dbReference type="Proteomes" id="UP000054549">
    <property type="component" value="Unassembled WGS sequence"/>
</dbReference>
<evidence type="ECO:0000313" key="2">
    <source>
        <dbReference type="EMBL" id="KIL64917.1"/>
    </source>
</evidence>
<proteinExistence type="predicted"/>
<name>A0A0C2WT74_AMAMK</name>
<organism evidence="2 3">
    <name type="scientific">Amanita muscaria (strain Koide BX008)</name>
    <dbReference type="NCBI Taxonomy" id="946122"/>
    <lineage>
        <taxon>Eukaryota</taxon>
        <taxon>Fungi</taxon>
        <taxon>Dikarya</taxon>
        <taxon>Basidiomycota</taxon>
        <taxon>Agaricomycotina</taxon>
        <taxon>Agaricomycetes</taxon>
        <taxon>Agaricomycetidae</taxon>
        <taxon>Agaricales</taxon>
        <taxon>Pluteineae</taxon>
        <taxon>Amanitaceae</taxon>
        <taxon>Amanita</taxon>
    </lineage>
</organism>
<dbReference type="EMBL" id="KN818246">
    <property type="protein sequence ID" value="KIL64917.1"/>
    <property type="molecule type" value="Genomic_DNA"/>
</dbReference>
<dbReference type="InParanoid" id="A0A0C2WT74"/>
<evidence type="ECO:0000256" key="1">
    <source>
        <dbReference type="SAM" id="MobiDB-lite"/>
    </source>
</evidence>
<feature type="compositionally biased region" description="Basic and acidic residues" evidence="1">
    <location>
        <begin position="25"/>
        <end position="65"/>
    </location>
</feature>
<evidence type="ECO:0000313" key="3">
    <source>
        <dbReference type="Proteomes" id="UP000054549"/>
    </source>
</evidence>
<gene>
    <name evidence="2" type="ORF">M378DRAFT_162787</name>
</gene>